<dbReference type="GO" id="GO:0032446">
    <property type="term" value="P:protein modification by small protein conjugation"/>
    <property type="evidence" value="ECO:0007669"/>
    <property type="project" value="TreeGrafter"/>
</dbReference>
<dbReference type="Gene3D" id="3.40.140.70">
    <property type="entry name" value="Ubiquitin-like modifier-activating enzyme ATG7 N-terminal domain"/>
    <property type="match status" value="1"/>
</dbReference>
<comment type="subunit">
    <text evidence="2 10">Homodimer.</text>
</comment>
<evidence type="ECO:0000256" key="7">
    <source>
        <dbReference type="ARBA" id="ARBA00022927"/>
    </source>
</evidence>
<keyword evidence="7 10" id="KW-0653">Protein transport</keyword>
<evidence type="ECO:0000259" key="11">
    <source>
        <dbReference type="Pfam" id="PF00899"/>
    </source>
</evidence>
<dbReference type="InterPro" id="IPR032197">
    <property type="entry name" value="Atg7_N"/>
</dbReference>
<sequence length="651" mass="73732">MEMLIGRALQFQSFHSSIDAIFWHQLSNYKVEQQKLDASPVAIHGRFNAYSRSAISIVFGKASENSSIKECIAEGTLINANTQQEFVEADVKEIRENIGKKLLESIEKDTVAERPNELIQFLLFSYADIKSYRYHYWCLFPSLKNTPLWIVKSFQPAESVIPSNIVSPQILDFLKTSDCTQRPFFIVAKDQKAQWLVLPLKELPRCLTDKLEFFIFAEDSFQLQEYPSWPTRNLLAYLSIKFHLEKTKIILFRDGMSSDNLSRSIFIDLVSQKSQDSLKPLSTVGWERNGKGQLGPKVVNLSSLIDPVLLSESASMLNLSLMRWRLVPQLDLGVIQSTKCLLLGAGTLGCGVARNLVSWGVRHITFVDYSKVAYSNPVRQSLFTFEDCKKKQPKAQCAAFRLKEIYPKMFTEGHSISIPMLGHPIYESDIEKTKRDYQILENLFLSHDAIFLLTDTRESRWLPTVMATSLNKILINSALGFDSWLVMRHGSLSQGENRLGCYFCNDVFAPSNSVIDRTLDQTCTVTRAGCTNIATAIAVELFVSLLQHPNGIAAPVSNTESTVLGELPHQIRGFLHDFSLLKISGKAYQQCSACSEYVISEWEKRKWDFVLQAINDCDYIEELCGLRLVQQLGESAGIMEEWDSDNENILA</sequence>
<dbReference type="EMBL" id="CP115611">
    <property type="protein sequence ID" value="WBW72605.1"/>
    <property type="molecule type" value="Genomic_DNA"/>
</dbReference>
<evidence type="ECO:0000256" key="2">
    <source>
        <dbReference type="ARBA" id="ARBA00011738"/>
    </source>
</evidence>
<evidence type="ECO:0000256" key="8">
    <source>
        <dbReference type="ARBA" id="ARBA00023006"/>
    </source>
</evidence>
<dbReference type="PANTHER" id="PTHR10953:SF3">
    <property type="entry name" value="UBIQUITIN-LIKE MODIFIER-ACTIVATING ENZYME ATG7"/>
    <property type="match status" value="1"/>
</dbReference>
<comment type="subcellular location">
    <subcellularLocation>
        <location evidence="10">Cytoplasm</location>
    </subcellularLocation>
    <subcellularLocation>
        <location evidence="10">Preautophagosomal structure</location>
    </subcellularLocation>
</comment>
<dbReference type="GO" id="GO:0006995">
    <property type="term" value="P:cellular response to nitrogen starvation"/>
    <property type="evidence" value="ECO:0007669"/>
    <property type="project" value="TreeGrafter"/>
</dbReference>
<keyword evidence="5 10" id="KW-0963">Cytoplasm</keyword>
<dbReference type="InterPro" id="IPR006285">
    <property type="entry name" value="Atg7"/>
</dbReference>
<organism evidence="13 14">
    <name type="scientific">Schizosaccharomyces osmophilus</name>
    <dbReference type="NCBI Taxonomy" id="2545709"/>
    <lineage>
        <taxon>Eukaryota</taxon>
        <taxon>Fungi</taxon>
        <taxon>Dikarya</taxon>
        <taxon>Ascomycota</taxon>
        <taxon>Taphrinomycotina</taxon>
        <taxon>Schizosaccharomycetes</taxon>
        <taxon>Schizosaccharomycetales</taxon>
        <taxon>Schizosaccharomycetaceae</taxon>
        <taxon>Schizosaccharomyces</taxon>
    </lineage>
</organism>
<dbReference type="GO" id="GO:0000045">
    <property type="term" value="P:autophagosome assembly"/>
    <property type="evidence" value="ECO:0007669"/>
    <property type="project" value="TreeGrafter"/>
</dbReference>
<dbReference type="InterPro" id="IPR035985">
    <property type="entry name" value="Ubiquitin-activating_enz"/>
</dbReference>
<dbReference type="PANTHER" id="PTHR10953">
    <property type="entry name" value="UBIQUITIN-ACTIVATING ENZYME E1"/>
    <property type="match status" value="1"/>
</dbReference>
<gene>
    <name evidence="13" type="primary">atg7</name>
    <name evidence="13" type="ORF">SOMG_01194</name>
</gene>
<name>A0AAF0AW14_9SCHI</name>
<dbReference type="GO" id="GO:0016887">
    <property type="term" value="F:ATP hydrolysis activity"/>
    <property type="evidence" value="ECO:0007669"/>
    <property type="project" value="UniProtKB-ARBA"/>
</dbReference>
<evidence type="ECO:0000256" key="6">
    <source>
        <dbReference type="ARBA" id="ARBA00022786"/>
    </source>
</evidence>
<evidence type="ECO:0000256" key="1">
    <source>
        <dbReference type="ARBA" id="ARBA00010931"/>
    </source>
</evidence>
<feature type="active site" description="Glycyl thioester intermediate" evidence="9">
    <location>
        <position position="523"/>
    </location>
</feature>
<dbReference type="GO" id="GO:0000407">
    <property type="term" value="C:phagophore assembly site"/>
    <property type="evidence" value="ECO:0007669"/>
    <property type="project" value="UniProtKB-SubCell"/>
</dbReference>
<dbReference type="Pfam" id="PF00899">
    <property type="entry name" value="ThiF"/>
    <property type="match status" value="1"/>
</dbReference>
<dbReference type="GeneID" id="80874676"/>
<evidence type="ECO:0000256" key="10">
    <source>
        <dbReference type="RuleBase" id="RU366022"/>
    </source>
</evidence>
<dbReference type="InterPro" id="IPR042522">
    <property type="entry name" value="Atg7_N_1"/>
</dbReference>
<keyword evidence="8 10" id="KW-0072">Autophagy</keyword>
<dbReference type="InterPro" id="IPR045886">
    <property type="entry name" value="ThiF/MoeB/HesA"/>
</dbReference>
<accession>A0AAF0AW14</accession>
<dbReference type="RefSeq" id="XP_056036848.1">
    <property type="nucleotide sequence ID" value="XM_056179987.1"/>
</dbReference>
<keyword evidence="4 10" id="KW-0813">Transport</keyword>
<dbReference type="InterPro" id="IPR042523">
    <property type="entry name" value="Atg7_N_2"/>
</dbReference>
<evidence type="ECO:0000313" key="13">
    <source>
        <dbReference type="EMBL" id="WBW72605.1"/>
    </source>
</evidence>
<dbReference type="GO" id="GO:0019778">
    <property type="term" value="F:Atg12 activating enzyme activity"/>
    <property type="evidence" value="ECO:0007669"/>
    <property type="project" value="TreeGrafter"/>
</dbReference>
<dbReference type="SUPFAM" id="SSF69572">
    <property type="entry name" value="Activating enzymes of the ubiquitin-like proteins"/>
    <property type="match status" value="1"/>
</dbReference>
<dbReference type="InterPro" id="IPR000594">
    <property type="entry name" value="ThiF_NAD_FAD-bd"/>
</dbReference>
<comment type="function">
    <text evidence="10">E1-like activating enzyme involved in the 2 ubiquitin-like systems required for cytoplasm to vacuole transport (Cvt) and autophagy. Activates ATG12 for its conjugation with ATG5 and ATG8 for its conjugation with phosphatidylethanolamine. Both systems are needed for the ATG8 association to Cvt vesicles and autophagosomes membranes. Autophagy is essential for maintenance of amino acid levels and protein synthesis under nitrogen starvation. Required for selective autophagic degradation of the nucleus (nucleophagy) as well as for mitophagy which contributes to regulate mitochondrial quantity and quality by eliminating the mitochondria to a basal level to fulfill cellular energy requirements and preventing excess ROS production.</text>
</comment>
<dbReference type="GO" id="GO:0015031">
    <property type="term" value="P:protein transport"/>
    <property type="evidence" value="ECO:0007669"/>
    <property type="project" value="UniProtKB-UniRule"/>
</dbReference>
<comment type="similarity">
    <text evidence="1 10">Belongs to the ATG7 family.</text>
</comment>
<keyword evidence="6 10" id="KW-0833">Ubl conjugation pathway</keyword>
<dbReference type="KEGG" id="som:SOMG_01194"/>
<evidence type="ECO:0000256" key="3">
    <source>
        <dbReference type="ARBA" id="ARBA00017647"/>
    </source>
</evidence>
<reference evidence="13 14" key="1">
    <citation type="journal article" date="2023" name="G3 (Bethesda)">
        <title>A high-quality reference genome for the fission yeast Schizosaccharomyces osmophilus.</title>
        <authorList>
            <person name="Jia G.S."/>
            <person name="Zhang W.C."/>
            <person name="Liang Y."/>
            <person name="Liu X.H."/>
            <person name="Rhind N."/>
            <person name="Pidoux A."/>
            <person name="Brysch-Herzberg M."/>
            <person name="Du L.L."/>
        </authorList>
    </citation>
    <scope>NUCLEOTIDE SEQUENCE [LARGE SCALE GENOMIC DNA]</scope>
    <source>
        <strain evidence="13 14">CBS 15793</strain>
    </source>
</reference>
<dbReference type="Gene3D" id="3.40.140.100">
    <property type="entry name" value="Ubiquitin-like modifier-activating enzyme ATG7 C-terminal domain"/>
    <property type="match status" value="1"/>
</dbReference>
<dbReference type="GO" id="GO:0000422">
    <property type="term" value="P:autophagy of mitochondrion"/>
    <property type="evidence" value="ECO:0007669"/>
    <property type="project" value="TreeGrafter"/>
</dbReference>
<dbReference type="AlphaFoldDB" id="A0AAF0AW14"/>
<dbReference type="Pfam" id="PF16420">
    <property type="entry name" value="ATG7_N"/>
    <property type="match status" value="1"/>
</dbReference>
<dbReference type="NCBIfam" id="TIGR01381">
    <property type="entry name" value="E1_like_apg7"/>
    <property type="match status" value="1"/>
</dbReference>
<evidence type="ECO:0000256" key="5">
    <source>
        <dbReference type="ARBA" id="ARBA00022490"/>
    </source>
</evidence>
<protein>
    <recommendedName>
        <fullName evidence="3 10">Ubiquitin-like modifier-activating enzyme ATG7</fullName>
    </recommendedName>
    <alternativeName>
        <fullName evidence="10">Autophagy-related protein 7</fullName>
    </alternativeName>
</protein>
<dbReference type="Proteomes" id="UP001212411">
    <property type="component" value="Chromosome 1"/>
</dbReference>
<feature type="domain" description="Ubiquitin-like modifier-activating enzyme Atg7 N-terminal" evidence="12">
    <location>
        <begin position="9"/>
        <end position="304"/>
    </location>
</feature>
<dbReference type="GO" id="GO:0034727">
    <property type="term" value="P:piecemeal microautophagy of the nucleus"/>
    <property type="evidence" value="ECO:0007669"/>
    <property type="project" value="TreeGrafter"/>
</dbReference>
<dbReference type="FunFam" id="3.40.50.720:FF:000395">
    <property type="entry name" value="ubiquitin-like modifier-activating enzyme ATG7"/>
    <property type="match status" value="1"/>
</dbReference>
<keyword evidence="14" id="KW-1185">Reference proteome</keyword>
<evidence type="ECO:0000256" key="9">
    <source>
        <dbReference type="PIRSR" id="PIRSR606285-1"/>
    </source>
</evidence>
<dbReference type="GO" id="GO:0019779">
    <property type="term" value="F:Atg8 activating enzyme activity"/>
    <property type="evidence" value="ECO:0007669"/>
    <property type="project" value="TreeGrafter"/>
</dbReference>
<evidence type="ECO:0000256" key="4">
    <source>
        <dbReference type="ARBA" id="ARBA00022448"/>
    </source>
</evidence>
<proteinExistence type="inferred from homology"/>
<dbReference type="Gene3D" id="3.40.50.720">
    <property type="entry name" value="NAD(P)-binding Rossmann-like Domain"/>
    <property type="match status" value="1"/>
</dbReference>
<dbReference type="CDD" id="cd01486">
    <property type="entry name" value="Apg7"/>
    <property type="match status" value="1"/>
</dbReference>
<evidence type="ECO:0000313" key="14">
    <source>
        <dbReference type="Proteomes" id="UP001212411"/>
    </source>
</evidence>
<feature type="domain" description="THIF-type NAD/FAD binding fold" evidence="11">
    <location>
        <begin position="322"/>
        <end position="551"/>
    </location>
</feature>
<evidence type="ECO:0000259" key="12">
    <source>
        <dbReference type="Pfam" id="PF16420"/>
    </source>
</evidence>